<dbReference type="Proteomes" id="UP000019267">
    <property type="component" value="Chromosome"/>
</dbReference>
<keyword evidence="5 6" id="KW-0472">Membrane</keyword>
<dbReference type="KEGG" id="scq:SCULI_v1c05960"/>
<reference evidence="7 8" key="1">
    <citation type="journal article" date="2014" name="Genome Biol. Evol.">
        <title>Molecular evolution of the substrate utilization strategies and putative virulence factors in mosquito-associated Spiroplasma species.</title>
        <authorList>
            <person name="Chang T.H."/>
            <person name="Lo W.S."/>
            <person name="Ku C."/>
            <person name="Chen L.L."/>
            <person name="Kuo C.H."/>
        </authorList>
    </citation>
    <scope>NUCLEOTIDE SEQUENCE [LARGE SCALE GENOMIC DNA]</scope>
    <source>
        <strain evidence="7">AES-1</strain>
    </source>
</reference>
<gene>
    <name evidence="7" type="ORF">SCULI_v1c05960</name>
</gene>
<feature type="transmembrane region" description="Helical" evidence="6">
    <location>
        <begin position="214"/>
        <end position="235"/>
    </location>
</feature>
<dbReference type="PATRIC" id="fig|1276246.3.peg.595"/>
<evidence type="ECO:0000313" key="7">
    <source>
        <dbReference type="EMBL" id="AHI52937.1"/>
    </source>
</evidence>
<comment type="subcellular location">
    <subcellularLocation>
        <location evidence="1">Cell membrane</location>
        <topology evidence="1">Multi-pass membrane protein</topology>
    </subcellularLocation>
</comment>
<keyword evidence="8" id="KW-1185">Reference proteome</keyword>
<accession>W6A7H4</accession>
<dbReference type="PANTHER" id="PTHR43823:SF3">
    <property type="entry name" value="MULTIDRUG EXPORT PROTEIN MEPA"/>
    <property type="match status" value="1"/>
</dbReference>
<dbReference type="PANTHER" id="PTHR43823">
    <property type="entry name" value="SPORULATION PROTEIN YKVU"/>
    <property type="match status" value="1"/>
</dbReference>
<dbReference type="OrthoDB" id="387368at2"/>
<dbReference type="RefSeq" id="WP_025363172.1">
    <property type="nucleotide sequence ID" value="NZ_CP006681.1"/>
</dbReference>
<protein>
    <submittedName>
        <fullName evidence="7">MATE efflux family protein</fullName>
    </submittedName>
</protein>
<feature type="transmembrane region" description="Helical" evidence="6">
    <location>
        <begin position="517"/>
        <end position="540"/>
    </location>
</feature>
<feature type="transmembrane region" description="Helical" evidence="6">
    <location>
        <begin position="187"/>
        <end position="208"/>
    </location>
</feature>
<evidence type="ECO:0000313" key="8">
    <source>
        <dbReference type="Proteomes" id="UP000019267"/>
    </source>
</evidence>
<dbReference type="InterPro" id="IPR002528">
    <property type="entry name" value="MATE_fam"/>
</dbReference>
<dbReference type="Pfam" id="PF01554">
    <property type="entry name" value="MatE"/>
    <property type="match status" value="2"/>
</dbReference>
<dbReference type="InterPro" id="IPR051327">
    <property type="entry name" value="MATE_MepA_subfamily"/>
</dbReference>
<feature type="transmembrane region" description="Helical" evidence="6">
    <location>
        <begin position="417"/>
        <end position="437"/>
    </location>
</feature>
<evidence type="ECO:0000256" key="6">
    <source>
        <dbReference type="SAM" id="Phobius"/>
    </source>
</evidence>
<evidence type="ECO:0000256" key="5">
    <source>
        <dbReference type="ARBA" id="ARBA00023136"/>
    </source>
</evidence>
<dbReference type="EMBL" id="CP006681">
    <property type="protein sequence ID" value="AHI52937.1"/>
    <property type="molecule type" value="Genomic_DNA"/>
</dbReference>
<feature type="transmembrane region" description="Helical" evidence="6">
    <location>
        <begin position="105"/>
        <end position="124"/>
    </location>
</feature>
<feature type="transmembrane region" description="Helical" evidence="6">
    <location>
        <begin position="28"/>
        <end position="48"/>
    </location>
</feature>
<dbReference type="GO" id="GO:0015297">
    <property type="term" value="F:antiporter activity"/>
    <property type="evidence" value="ECO:0007669"/>
    <property type="project" value="InterPro"/>
</dbReference>
<keyword evidence="4 6" id="KW-1133">Transmembrane helix</keyword>
<evidence type="ECO:0000256" key="1">
    <source>
        <dbReference type="ARBA" id="ARBA00004651"/>
    </source>
</evidence>
<evidence type="ECO:0000256" key="3">
    <source>
        <dbReference type="ARBA" id="ARBA00022692"/>
    </source>
</evidence>
<feature type="transmembrane region" description="Helical" evidence="6">
    <location>
        <begin position="482"/>
        <end position="505"/>
    </location>
</feature>
<sequence>MSENLVKQESAITRREWILRYATPFKSLMFMAGPMILIMVVNSLFVMVDKQLTINFAIDEIIAKLEGNIQFYIIGANDGIINQNLDLTNIAKQLINVSTQYSNTVIMVTTALSLFTSVGTSIKFGQAMGRRNKQEMDNAVVTGFIQTLFLIVIATIALNFLYPLMITTQAGISDPAKSLQYQLSSEYVSLFVLTFGLLTLANFLSTLIRTEGKVWFVIWINVIGVVINTVAGIIYMDVFHMGMKGAVMSSITAWIFMIVASVIYIWIQKDSLLRINLKTYKFKWNDAGSIWLNGLSPMLGNLIFAIVSFTSTILISNIRDLPEMVSQAQLEELTKRYILIFDAESFVPFKEAMINNGSATLNPTEHISLTIIILSSAFPWLNIIYAPLVGCMQGATITYSYNEGAQKRERMIKMFKMQFILSIIWMTFAWIMVLALSKQMIQLFSGPVDLHWWLFAYLAFMPLAGFTFTVIGYFQGSGNAKLALITNVSRSLIFEISFIFMGWAVAKGASTDGSRDWLFFLCNSFKEIPAALVAFIAFTVNYKKGKKNNYFIDQPDKFESPTYKQACLNVLQINKDFFINYYDHKIALTTDQNKIAKLTNAKLAHIYKYDLKMINKTKELDAKEILHSLKGNKNWRSDPNNQLVQLYKTIQHQEMDVVRERYVNSKIEDDKKVQLIELKHKKLVNKYDKLIKRIIT</sequence>
<dbReference type="GO" id="GO:0042910">
    <property type="term" value="F:xenobiotic transmembrane transporter activity"/>
    <property type="evidence" value="ECO:0007669"/>
    <property type="project" value="InterPro"/>
</dbReference>
<proteinExistence type="predicted"/>
<keyword evidence="2" id="KW-1003">Cell membrane</keyword>
<organism evidence="7 8">
    <name type="scientific">Spiroplasma culicicola AES-1</name>
    <dbReference type="NCBI Taxonomy" id="1276246"/>
    <lineage>
        <taxon>Bacteria</taxon>
        <taxon>Bacillati</taxon>
        <taxon>Mycoplasmatota</taxon>
        <taxon>Mollicutes</taxon>
        <taxon>Entomoplasmatales</taxon>
        <taxon>Spiroplasmataceae</taxon>
        <taxon>Spiroplasma</taxon>
    </lineage>
</organism>
<name>W6A7H4_9MOLU</name>
<dbReference type="eggNOG" id="COG0534">
    <property type="taxonomic scope" value="Bacteria"/>
</dbReference>
<keyword evidence="3 6" id="KW-0812">Transmembrane</keyword>
<feature type="transmembrane region" description="Helical" evidence="6">
    <location>
        <begin position="290"/>
        <end position="315"/>
    </location>
</feature>
<feature type="transmembrane region" description="Helical" evidence="6">
    <location>
        <begin position="247"/>
        <end position="267"/>
    </location>
</feature>
<feature type="transmembrane region" description="Helical" evidence="6">
    <location>
        <begin position="144"/>
        <end position="166"/>
    </location>
</feature>
<dbReference type="HOGENOM" id="CLU_395812_0_0_14"/>
<evidence type="ECO:0000256" key="2">
    <source>
        <dbReference type="ARBA" id="ARBA00022475"/>
    </source>
</evidence>
<dbReference type="STRING" id="1276246.SCULI_v1c05960"/>
<feature type="transmembrane region" description="Helical" evidence="6">
    <location>
        <begin position="452"/>
        <end position="475"/>
    </location>
</feature>
<evidence type="ECO:0000256" key="4">
    <source>
        <dbReference type="ARBA" id="ARBA00022989"/>
    </source>
</evidence>
<dbReference type="AlphaFoldDB" id="W6A7H4"/>
<dbReference type="GO" id="GO:0005886">
    <property type="term" value="C:plasma membrane"/>
    <property type="evidence" value="ECO:0007669"/>
    <property type="project" value="UniProtKB-SubCell"/>
</dbReference>